<evidence type="ECO:0000259" key="2">
    <source>
        <dbReference type="Pfam" id="PF13505"/>
    </source>
</evidence>
<dbReference type="AlphaFoldDB" id="A0AAU8BH87"/>
<name>A0AAU8BH87_9VIBR</name>
<gene>
    <name evidence="3" type="ORF">PG915_11075</name>
</gene>
<protein>
    <submittedName>
        <fullName evidence="3">Outer membrane protein</fullName>
    </submittedName>
</protein>
<dbReference type="InterPro" id="IPR027385">
    <property type="entry name" value="Beta-barrel_OMP"/>
</dbReference>
<proteinExistence type="predicted"/>
<accession>A0AAU8BH87</accession>
<dbReference type="KEGG" id="vck:PG915_11075"/>
<sequence>MRSYPTTGATKTLTRVIAITTAVFISVHCNATIIVTPFIGYSLGGGAETADGTNYDISPSANLALAIEFPFRNGRMGAFYSRQDSSLDNLNLDTTIQYLQFQSSAEYQIGESTQTYIGAGLGASHTSGQWTKSHTGFAASIFGGVEYYLTKNLAINGQLRWQGTVVSNDSVSICNLPTEDQSCFIAFNTNWMNQVQTNLGLSVKF</sequence>
<keyword evidence="1" id="KW-0732">Signal</keyword>
<organism evidence="3">
    <name type="scientific">Vibrio chaetopteri</name>
    <dbReference type="NCBI Taxonomy" id="3016528"/>
    <lineage>
        <taxon>Bacteria</taxon>
        <taxon>Pseudomonadati</taxon>
        <taxon>Pseudomonadota</taxon>
        <taxon>Gammaproteobacteria</taxon>
        <taxon>Vibrionales</taxon>
        <taxon>Vibrionaceae</taxon>
        <taxon>Vibrio</taxon>
    </lineage>
</organism>
<dbReference type="Pfam" id="PF13505">
    <property type="entry name" value="OMP_b-brl"/>
    <property type="match status" value="1"/>
</dbReference>
<dbReference type="InterPro" id="IPR011250">
    <property type="entry name" value="OMP/PagP_B-barrel"/>
</dbReference>
<dbReference type="RefSeq" id="WP_353496588.1">
    <property type="nucleotide sequence ID" value="NZ_CP115920.1"/>
</dbReference>
<evidence type="ECO:0000313" key="3">
    <source>
        <dbReference type="EMBL" id="XCD15134.1"/>
    </source>
</evidence>
<feature type="domain" description="Outer membrane protein beta-barrel" evidence="2">
    <location>
        <begin position="40"/>
        <end position="166"/>
    </location>
</feature>
<dbReference type="SUPFAM" id="SSF56925">
    <property type="entry name" value="OMPA-like"/>
    <property type="match status" value="1"/>
</dbReference>
<dbReference type="EMBL" id="CP115920">
    <property type="protein sequence ID" value="XCD15134.1"/>
    <property type="molecule type" value="Genomic_DNA"/>
</dbReference>
<evidence type="ECO:0000256" key="1">
    <source>
        <dbReference type="ARBA" id="ARBA00022729"/>
    </source>
</evidence>
<reference evidence="3" key="1">
    <citation type="submission" date="2023-01" db="EMBL/GenBank/DDBJ databases">
        <title>Vibrio sp. CB1-14 genome sequencing.</title>
        <authorList>
            <person name="Otstavnykh N."/>
            <person name="Isaeva M."/>
            <person name="Meleshko D."/>
        </authorList>
    </citation>
    <scope>NUCLEOTIDE SEQUENCE</scope>
    <source>
        <strain evidence="3">CB1-14</strain>
    </source>
</reference>
<dbReference type="Gene3D" id="2.40.160.20">
    <property type="match status" value="1"/>
</dbReference>